<keyword evidence="1" id="KW-0732">Signal</keyword>
<proteinExistence type="predicted"/>
<evidence type="ECO:0000256" key="1">
    <source>
        <dbReference type="SAM" id="SignalP"/>
    </source>
</evidence>
<evidence type="ECO:0008006" key="4">
    <source>
        <dbReference type="Google" id="ProtNLM"/>
    </source>
</evidence>
<name>A0AAU0PZZ4_9CORY</name>
<gene>
    <name evidence="2" type="ORF">Q0N40_02245</name>
</gene>
<feature type="signal peptide" evidence="1">
    <location>
        <begin position="1"/>
        <end position="26"/>
    </location>
</feature>
<protein>
    <recommendedName>
        <fullName evidence="4">Secreted protein</fullName>
    </recommendedName>
</protein>
<dbReference type="KEGG" id="cpsk:Q0N40_02245"/>
<reference evidence="2 3" key="1">
    <citation type="submission" date="2023-10" db="EMBL/GenBank/DDBJ databases">
        <title>complete genome sequence of Corynebacterium pseudokroppenstedtii P15-C1.</title>
        <authorList>
            <person name="Bruggemann H."/>
            <person name="Poehlein A."/>
        </authorList>
    </citation>
    <scope>NUCLEOTIDE SEQUENCE [LARGE SCALE GENOMIC DNA]</scope>
    <source>
        <strain evidence="2 3">P15_C1</strain>
    </source>
</reference>
<dbReference type="GeneID" id="92727463"/>
<sequence length="200" mass="22399">MRYRRKIAVTLCTLAIGLTTPGISTATEKSSPGTFAGDFELPQRWNDDFKPGTSCATPNSNGIYPIAKRRWFKQTDAASVANHNNHPVPVKQHIKDVRTQTVETSVQIKEKAELPKLMTNTFGFNYVYTEHWALKQVVGPYNLPAGKQGRLVWGFLILDTTNQNVTCGEDLTWHEVGAPFDASIPESRYSELRVDSTIEE</sequence>
<evidence type="ECO:0000313" key="3">
    <source>
        <dbReference type="Proteomes" id="UP001174314"/>
    </source>
</evidence>
<evidence type="ECO:0000313" key="2">
    <source>
        <dbReference type="EMBL" id="WPF25392.1"/>
    </source>
</evidence>
<dbReference type="AlphaFoldDB" id="A0AAU0PZZ4"/>
<dbReference type="RefSeq" id="WP_012732224.1">
    <property type="nucleotide sequence ID" value="NZ_CP137757.1"/>
</dbReference>
<feature type="chain" id="PRO_5043355949" description="Secreted protein" evidence="1">
    <location>
        <begin position="27"/>
        <end position="200"/>
    </location>
</feature>
<organism evidence="2 3">
    <name type="scientific">Corynebacterium pseudokroppenstedtii</name>
    <dbReference type="NCBI Taxonomy" id="2804917"/>
    <lineage>
        <taxon>Bacteria</taxon>
        <taxon>Bacillati</taxon>
        <taxon>Actinomycetota</taxon>
        <taxon>Actinomycetes</taxon>
        <taxon>Mycobacteriales</taxon>
        <taxon>Corynebacteriaceae</taxon>
        <taxon>Corynebacterium</taxon>
    </lineage>
</organism>
<dbReference type="EMBL" id="CP137757">
    <property type="protein sequence ID" value="WPF25392.1"/>
    <property type="molecule type" value="Genomic_DNA"/>
</dbReference>
<dbReference type="Proteomes" id="UP001174314">
    <property type="component" value="Chromosome"/>
</dbReference>
<keyword evidence="3" id="KW-1185">Reference proteome</keyword>
<accession>A0AAU0PZZ4</accession>